<comment type="caution">
    <text evidence="1">The sequence shown here is derived from an EMBL/GenBank/DDBJ whole genome shotgun (WGS) entry which is preliminary data.</text>
</comment>
<organism evidence="1">
    <name type="scientific">mine drainage metagenome</name>
    <dbReference type="NCBI Taxonomy" id="410659"/>
    <lineage>
        <taxon>unclassified sequences</taxon>
        <taxon>metagenomes</taxon>
        <taxon>ecological metagenomes</taxon>
    </lineage>
</organism>
<dbReference type="AlphaFoldDB" id="A0A1J5RJJ3"/>
<proteinExistence type="predicted"/>
<accession>A0A1J5RJJ3</accession>
<protein>
    <submittedName>
        <fullName evidence="1">Uncharacterized protein</fullName>
    </submittedName>
</protein>
<dbReference type="EMBL" id="MLJW01000151">
    <property type="protein sequence ID" value="OIQ96328.1"/>
    <property type="molecule type" value="Genomic_DNA"/>
</dbReference>
<gene>
    <name evidence="1" type="ORF">GALL_217270</name>
</gene>
<reference evidence="1" key="1">
    <citation type="submission" date="2016-10" db="EMBL/GenBank/DDBJ databases">
        <title>Sequence of Gallionella enrichment culture.</title>
        <authorList>
            <person name="Poehlein A."/>
            <person name="Muehling M."/>
            <person name="Daniel R."/>
        </authorList>
    </citation>
    <scope>NUCLEOTIDE SEQUENCE</scope>
</reference>
<sequence>MLFLAIPAILETVVMVVTSTVAAKAASDLYDKITRTDDDDD</sequence>
<name>A0A1J5RJJ3_9ZZZZ</name>
<evidence type="ECO:0000313" key="1">
    <source>
        <dbReference type="EMBL" id="OIQ96328.1"/>
    </source>
</evidence>